<dbReference type="InterPro" id="IPR002110">
    <property type="entry name" value="Ankyrin_rpt"/>
</dbReference>
<keyword evidence="5" id="KW-1185">Reference proteome</keyword>
<dbReference type="Proteomes" id="UP000239649">
    <property type="component" value="Unassembled WGS sequence"/>
</dbReference>
<organism evidence="4 5">
    <name type="scientific">Micractinium conductrix</name>
    <dbReference type="NCBI Taxonomy" id="554055"/>
    <lineage>
        <taxon>Eukaryota</taxon>
        <taxon>Viridiplantae</taxon>
        <taxon>Chlorophyta</taxon>
        <taxon>core chlorophytes</taxon>
        <taxon>Trebouxiophyceae</taxon>
        <taxon>Chlorellales</taxon>
        <taxon>Chlorellaceae</taxon>
        <taxon>Chlorella clade</taxon>
        <taxon>Micractinium</taxon>
    </lineage>
</organism>
<evidence type="ECO:0000256" key="3">
    <source>
        <dbReference type="PROSITE-ProRule" id="PRU00023"/>
    </source>
</evidence>
<dbReference type="SMART" id="SM00248">
    <property type="entry name" value="ANK"/>
    <property type="match status" value="5"/>
</dbReference>
<dbReference type="SUPFAM" id="SSF48403">
    <property type="entry name" value="Ankyrin repeat"/>
    <property type="match status" value="1"/>
</dbReference>
<protein>
    <submittedName>
        <fullName evidence="4">Ankyrin repeat PH and SEC7 domain containing</fullName>
    </submittedName>
</protein>
<dbReference type="PANTHER" id="PTHR24201">
    <property type="entry name" value="ANK_REP_REGION DOMAIN-CONTAINING PROTEIN"/>
    <property type="match status" value="1"/>
</dbReference>
<evidence type="ECO:0000313" key="5">
    <source>
        <dbReference type="Proteomes" id="UP000239649"/>
    </source>
</evidence>
<comment type="caution">
    <text evidence="4">The sequence shown here is derived from an EMBL/GenBank/DDBJ whole genome shotgun (WGS) entry which is preliminary data.</text>
</comment>
<dbReference type="Gene3D" id="1.25.40.20">
    <property type="entry name" value="Ankyrin repeat-containing domain"/>
    <property type="match status" value="1"/>
</dbReference>
<name>A0A2P6V8D4_9CHLO</name>
<reference evidence="4 5" key="1">
    <citation type="journal article" date="2018" name="Plant J.">
        <title>Genome sequences of Chlorella sorokiniana UTEX 1602 and Micractinium conductrix SAG 241.80: implications to maltose excretion by a green alga.</title>
        <authorList>
            <person name="Arriola M.B."/>
            <person name="Velmurugan N."/>
            <person name="Zhang Y."/>
            <person name="Plunkett M.H."/>
            <person name="Hondzo H."/>
            <person name="Barney B.M."/>
        </authorList>
    </citation>
    <scope>NUCLEOTIDE SEQUENCE [LARGE SCALE GENOMIC DNA]</scope>
    <source>
        <strain evidence="4 5">SAG 241.80</strain>
    </source>
</reference>
<gene>
    <name evidence="4" type="ORF">C2E20_6141</name>
</gene>
<dbReference type="GO" id="GO:0005634">
    <property type="term" value="C:nucleus"/>
    <property type="evidence" value="ECO:0007669"/>
    <property type="project" value="TreeGrafter"/>
</dbReference>
<evidence type="ECO:0000313" key="4">
    <source>
        <dbReference type="EMBL" id="PSC70341.1"/>
    </source>
</evidence>
<keyword evidence="2 3" id="KW-0040">ANK repeat</keyword>
<dbReference type="InterPro" id="IPR036770">
    <property type="entry name" value="Ankyrin_rpt-contain_sf"/>
</dbReference>
<evidence type="ECO:0000256" key="2">
    <source>
        <dbReference type="ARBA" id="ARBA00023043"/>
    </source>
</evidence>
<keyword evidence="1" id="KW-0677">Repeat</keyword>
<dbReference type="EMBL" id="LHPF02000020">
    <property type="protein sequence ID" value="PSC70341.1"/>
    <property type="molecule type" value="Genomic_DNA"/>
</dbReference>
<dbReference type="AlphaFoldDB" id="A0A2P6V8D4"/>
<evidence type="ECO:0000256" key="1">
    <source>
        <dbReference type="ARBA" id="ARBA00022737"/>
    </source>
</evidence>
<dbReference type="STRING" id="554055.A0A2P6V8D4"/>
<sequence length="265" mass="27963">MPLVNAAAGGKRSCVEALLAAGALPNAFSGDWPPLAWAARRGHTGCVEALLAGSADPNQLDADGWTALHQATSNGAACMPALLAAGADPLAIETVGKRTPLHWATHYGEAEAMQHLLEAAPEAAALKDRQGDTPLALALLGPHDDEVALLVLEKGSLQPAEEVLALIHEIETHLGTFDPLYAPYVARQPLTPHQWELIHTDCPVLAAALPAVLRRSTVEAGLLVHRLPPEHQARLRTAALCLGRMCVPALPTPLMWHLLALSVTP</sequence>
<feature type="repeat" description="ANK" evidence="3">
    <location>
        <begin position="96"/>
        <end position="128"/>
    </location>
</feature>
<dbReference type="PROSITE" id="PS50088">
    <property type="entry name" value="ANK_REPEAT"/>
    <property type="match status" value="1"/>
</dbReference>
<dbReference type="PANTHER" id="PTHR24201:SF16">
    <property type="entry name" value="ANKYRIN-1-LIKE-RELATED"/>
    <property type="match status" value="1"/>
</dbReference>
<proteinExistence type="predicted"/>
<dbReference type="OrthoDB" id="567660at2759"/>
<dbReference type="Pfam" id="PF12796">
    <property type="entry name" value="Ank_2"/>
    <property type="match status" value="1"/>
</dbReference>
<accession>A0A2P6V8D4</accession>
<dbReference type="Pfam" id="PF00023">
    <property type="entry name" value="Ank"/>
    <property type="match status" value="1"/>
</dbReference>
<dbReference type="InterPro" id="IPR050776">
    <property type="entry name" value="Ank_Repeat/CDKN_Inhibitor"/>
</dbReference>